<feature type="domain" description="DUF4097" evidence="2">
    <location>
        <begin position="134"/>
        <end position="246"/>
    </location>
</feature>
<dbReference type="Pfam" id="PF13349">
    <property type="entry name" value="DUF4097"/>
    <property type="match status" value="1"/>
</dbReference>
<dbReference type="InterPro" id="IPR025164">
    <property type="entry name" value="Toastrack_DUF4097"/>
</dbReference>
<dbReference type="OrthoDB" id="787698at2"/>
<proteinExistence type="predicted"/>
<evidence type="ECO:0000313" key="4">
    <source>
        <dbReference type="Proteomes" id="UP000282184"/>
    </source>
</evidence>
<gene>
    <name evidence="3" type="ORF">EJV47_23585</name>
</gene>
<dbReference type="Proteomes" id="UP000282184">
    <property type="component" value="Unassembled WGS sequence"/>
</dbReference>
<dbReference type="EMBL" id="RXOF01000018">
    <property type="protein sequence ID" value="RTQ45818.1"/>
    <property type="molecule type" value="Genomic_DNA"/>
</dbReference>
<accession>A0A431TWG3</accession>
<feature type="signal peptide" evidence="1">
    <location>
        <begin position="1"/>
        <end position="23"/>
    </location>
</feature>
<protein>
    <recommendedName>
        <fullName evidence="2">DUF4097 domain-containing protein</fullName>
    </recommendedName>
</protein>
<evidence type="ECO:0000256" key="1">
    <source>
        <dbReference type="SAM" id="SignalP"/>
    </source>
</evidence>
<evidence type="ECO:0000259" key="2">
    <source>
        <dbReference type="Pfam" id="PF13349"/>
    </source>
</evidence>
<evidence type="ECO:0000313" key="3">
    <source>
        <dbReference type="EMBL" id="RTQ45818.1"/>
    </source>
</evidence>
<keyword evidence="4" id="KW-1185">Reference proteome</keyword>
<dbReference type="RefSeq" id="WP_126695674.1">
    <property type="nucleotide sequence ID" value="NZ_RXOF01000018.1"/>
</dbReference>
<organism evidence="3 4">
    <name type="scientific">Hymenobacter gummosus</name>
    <dbReference type="NCBI Taxonomy" id="1776032"/>
    <lineage>
        <taxon>Bacteria</taxon>
        <taxon>Pseudomonadati</taxon>
        <taxon>Bacteroidota</taxon>
        <taxon>Cytophagia</taxon>
        <taxon>Cytophagales</taxon>
        <taxon>Hymenobacteraceae</taxon>
        <taxon>Hymenobacter</taxon>
    </lineage>
</organism>
<dbReference type="AlphaFoldDB" id="A0A431TWG3"/>
<comment type="caution">
    <text evidence="3">The sequence shown here is derived from an EMBL/GenBank/DDBJ whole genome shotgun (WGS) entry which is preliminary data.</text>
</comment>
<name>A0A431TWG3_9BACT</name>
<feature type="chain" id="PRO_5019321209" description="DUF4097 domain-containing protein" evidence="1">
    <location>
        <begin position="24"/>
        <end position="275"/>
    </location>
</feature>
<sequence>MNTTLLRTLLALLVLAWGRPALAQQAGKEQLTVALSNPGKPGTLHLKLVGGSIRVEGGSGKDVVIDVALRSSTRDTGSEPAPNAMRRLSQVNGLDVTAQEKDNHVYLKTQSHQTPVDFTIRVPRQFSLQIGTVNNGSITVQNVTGELEISNVNGSIRLEDVAGSAVVNTVNGDITADFREVTGGAPMAFSNINGKIDLTLPAKTKAALKLKSDRGEIYTDFDLAVDNSTPKVTRTSKDGTYRVSQDSWTSGKINGGGAEFMLKTLNGNIYVRKAK</sequence>
<keyword evidence="1" id="KW-0732">Signal</keyword>
<reference evidence="3 4" key="1">
    <citation type="submission" date="2018-12" db="EMBL/GenBank/DDBJ databases">
        <title>Hymenobacter gummosus sp. nov., isolated from a spring.</title>
        <authorList>
            <person name="Nie L."/>
        </authorList>
    </citation>
    <scope>NUCLEOTIDE SEQUENCE [LARGE SCALE GENOMIC DNA]</scope>
    <source>
        <strain evidence="3 4">KCTC 52166</strain>
    </source>
</reference>